<dbReference type="HAMAP" id="MF_01033">
    <property type="entry name" value="LeuB_type1"/>
    <property type="match status" value="1"/>
</dbReference>
<dbReference type="SUPFAM" id="SSF53659">
    <property type="entry name" value="Isocitrate/Isopropylmalate dehydrogenase-like"/>
    <property type="match status" value="1"/>
</dbReference>
<comment type="function">
    <text evidence="14 15">Catalyzes the oxidation of 3-carboxy-2-hydroxy-4-methylpentanoate (3-isopropylmalate) to 3-carboxy-4-methyl-2-oxopentanoate. The product decarboxylates to 4-methyl-2 oxopentanoate.</text>
</comment>
<dbReference type="InterPro" id="IPR004429">
    <property type="entry name" value="Isopropylmalate_DH"/>
</dbReference>
<comment type="subunit">
    <text evidence="5 14 15">Homodimer.</text>
</comment>
<comment type="cofactor">
    <cofactor evidence="14 15">
        <name>Mg(2+)</name>
        <dbReference type="ChEBI" id="CHEBI:18420"/>
    </cofactor>
    <cofactor evidence="14 15">
        <name>Mn(2+)</name>
        <dbReference type="ChEBI" id="CHEBI:29035"/>
    </cofactor>
    <text evidence="14 15">Binds 1 Mg(2+) or Mn(2+) ion per subunit.</text>
</comment>
<keyword evidence="10 14" id="KW-0560">Oxidoreductase</keyword>
<dbReference type="PANTHER" id="PTHR42979">
    <property type="entry name" value="3-ISOPROPYLMALATE DEHYDROGENASE"/>
    <property type="match status" value="1"/>
</dbReference>
<dbReference type="UniPathway" id="UPA00048">
    <property type="reaction ID" value="UER00072"/>
</dbReference>
<evidence type="ECO:0000256" key="4">
    <source>
        <dbReference type="ARBA" id="ARBA00008319"/>
    </source>
</evidence>
<dbReference type="PANTHER" id="PTHR42979:SF1">
    <property type="entry name" value="3-ISOPROPYLMALATE DEHYDROGENASE"/>
    <property type="match status" value="1"/>
</dbReference>
<comment type="similarity">
    <text evidence="4 14">Belongs to the isocitrate and isopropylmalate dehydrogenases family. LeuB type 1 subfamily.</text>
</comment>
<evidence type="ECO:0000256" key="11">
    <source>
        <dbReference type="ARBA" id="ARBA00023027"/>
    </source>
</evidence>
<evidence type="ECO:0000256" key="1">
    <source>
        <dbReference type="ARBA" id="ARBA00000624"/>
    </source>
</evidence>
<reference evidence="18" key="2">
    <citation type="submission" date="2019-08" db="EMBL/GenBank/DDBJ databases">
        <authorList>
            <person name="Im W.-T."/>
        </authorList>
    </citation>
    <scope>NUCLEOTIDE SEQUENCE</scope>
    <source>
        <strain evidence="18">NF 2-5-3</strain>
    </source>
</reference>
<keyword evidence="12 14" id="KW-0464">Manganese</keyword>
<evidence type="ECO:0000256" key="8">
    <source>
        <dbReference type="ARBA" id="ARBA00022723"/>
    </source>
</evidence>
<feature type="binding site" evidence="14">
    <location>
        <position position="128"/>
    </location>
    <ligand>
        <name>substrate</name>
    </ligand>
</feature>
<dbReference type="GO" id="GO:0009098">
    <property type="term" value="P:L-leucine biosynthetic process"/>
    <property type="evidence" value="ECO:0007669"/>
    <property type="project" value="UniProtKB-UniRule"/>
</dbReference>
<name>A0A5C6VFA5_9BURK</name>
<keyword evidence="9 14" id="KW-0460">Magnesium</keyword>
<dbReference type="PROSITE" id="PS00470">
    <property type="entry name" value="IDH_IMDH"/>
    <property type="match status" value="1"/>
</dbReference>
<evidence type="ECO:0000256" key="2">
    <source>
        <dbReference type="ARBA" id="ARBA00001936"/>
    </source>
</evidence>
<sequence>MKIAVMPGDGIGTEVVAQAVKVLRVVAPHAETQEAFIGEAGIQAHGAPLPEPTLELARKADAILFGSVGVADEADIPRERRPGTGLLQLREALTLYANFRPAYMFPELIGASTLRPEVIDGLDLVIVRELNGDAYFGQPRGFETNQAGERVGFNTMRYSAPEVERVARAAFERARRRSRKLCSVDKANVLETSQLWREVVTRVGRDYPDVELSHLFVDAAAMMLMRRPKQFDVIVTGNLFGDILSDAAAMLTGSIGMLPSASLGYNRKGLYEPVHGSAPDIAGKDIANPLAAILSLAMMLRESFEMEDAATRVEQAVRAVLAAGYRTADIYQEGAQSVGTRDMGDAVVEALRKQAA</sequence>
<reference evidence="17 20" key="3">
    <citation type="submission" date="2024-01" db="EMBL/GenBank/DDBJ databases">
        <title>The diversity of rhizobia nodulating Mimosa spp. in eleven states of Brazil covering several biomes is determined by host plant, location, and edaphic factors.</title>
        <authorList>
            <person name="Rouws L."/>
            <person name="Barauna A."/>
            <person name="Beukes C."/>
            <person name="De Faria S.M."/>
            <person name="Gross E."/>
            <person name="Dos Reis Junior F.B."/>
            <person name="Simon M."/>
            <person name="Maluk M."/>
            <person name="Odee D.W."/>
            <person name="Kenicer G."/>
            <person name="Young J.P.W."/>
            <person name="Reis V.M."/>
            <person name="Zilli J."/>
            <person name="James E.K."/>
        </authorList>
    </citation>
    <scope>NUCLEOTIDE SEQUENCE [LARGE SCALE GENOMIC DNA]</scope>
    <source>
        <strain evidence="17 20">JPY530</strain>
    </source>
</reference>
<keyword evidence="11 14" id="KW-0520">NAD</keyword>
<evidence type="ECO:0000256" key="14">
    <source>
        <dbReference type="HAMAP-Rule" id="MF_01033"/>
    </source>
</evidence>
<keyword evidence="14" id="KW-0963">Cytoplasm</keyword>
<evidence type="ECO:0000256" key="3">
    <source>
        <dbReference type="ARBA" id="ARBA00004762"/>
    </source>
</evidence>
<evidence type="ECO:0000259" key="16">
    <source>
        <dbReference type="SMART" id="SM01329"/>
    </source>
</evidence>
<reference evidence="18 19" key="1">
    <citation type="journal article" date="2018" name="Int. J. Syst. Evol. Microbiol.">
        <title>Paraburkholderia azotifigens sp. nov., a nitrogen-fixing bacterium isolated from paddy soil.</title>
        <authorList>
            <person name="Choi G.M."/>
            <person name="Im W.T."/>
        </authorList>
    </citation>
    <scope>NUCLEOTIDE SEQUENCE [LARGE SCALE GENOMIC DNA]</scope>
    <source>
        <strain evidence="18 19">NF 2-5-3</strain>
    </source>
</reference>
<comment type="caution">
    <text evidence="18">The sequence shown here is derived from an EMBL/GenBank/DDBJ whole genome shotgun (WGS) entry which is preliminary data.</text>
</comment>
<accession>A0A5C6VFA5</accession>
<dbReference type="AlphaFoldDB" id="A0A5C6VFA5"/>
<keyword evidence="20" id="KW-1185">Reference proteome</keyword>
<dbReference type="GO" id="GO:0000287">
    <property type="term" value="F:magnesium ion binding"/>
    <property type="evidence" value="ECO:0007669"/>
    <property type="project" value="InterPro"/>
</dbReference>
<evidence type="ECO:0000256" key="5">
    <source>
        <dbReference type="ARBA" id="ARBA00011738"/>
    </source>
</evidence>
<dbReference type="GO" id="GO:0003862">
    <property type="term" value="F:3-isopropylmalate dehydrogenase activity"/>
    <property type="evidence" value="ECO:0007669"/>
    <property type="project" value="UniProtKB-UniRule"/>
</dbReference>
<feature type="binding site" evidence="14">
    <location>
        <begin position="276"/>
        <end position="288"/>
    </location>
    <ligand>
        <name>NAD(+)</name>
        <dbReference type="ChEBI" id="CHEBI:57540"/>
    </ligand>
</feature>
<proteinExistence type="inferred from homology"/>
<dbReference type="EMBL" id="JAZHGA010000005">
    <property type="protein sequence ID" value="MEM5339701.1"/>
    <property type="molecule type" value="Genomic_DNA"/>
</dbReference>
<evidence type="ECO:0000313" key="17">
    <source>
        <dbReference type="EMBL" id="MEM5339701.1"/>
    </source>
</evidence>
<evidence type="ECO:0000256" key="13">
    <source>
        <dbReference type="ARBA" id="ARBA00023304"/>
    </source>
</evidence>
<dbReference type="NCBIfam" id="TIGR00169">
    <property type="entry name" value="leuB"/>
    <property type="match status" value="1"/>
</dbReference>
<dbReference type="Proteomes" id="UP001481677">
    <property type="component" value="Unassembled WGS sequence"/>
</dbReference>
<evidence type="ECO:0000313" key="19">
    <source>
        <dbReference type="Proteomes" id="UP000321776"/>
    </source>
</evidence>
<keyword evidence="6 14" id="KW-0432">Leucine biosynthesis</keyword>
<feature type="binding site" evidence="14">
    <location>
        <position position="218"/>
    </location>
    <ligand>
        <name>substrate</name>
    </ligand>
</feature>
<dbReference type="SMART" id="SM01329">
    <property type="entry name" value="Iso_dh"/>
    <property type="match status" value="1"/>
</dbReference>
<dbReference type="Proteomes" id="UP000321776">
    <property type="component" value="Unassembled WGS sequence"/>
</dbReference>
<evidence type="ECO:0000256" key="10">
    <source>
        <dbReference type="ARBA" id="ARBA00023002"/>
    </source>
</evidence>
<dbReference type="RefSeq" id="WP_147236218.1">
    <property type="nucleotide sequence ID" value="NZ_JAZHFZ010000013.1"/>
</dbReference>
<comment type="subcellular location">
    <subcellularLocation>
        <location evidence="14">Cytoplasm</location>
    </subcellularLocation>
</comment>
<feature type="site" description="Important for catalysis" evidence="14">
    <location>
        <position position="186"/>
    </location>
</feature>
<feature type="binding site" evidence="14">
    <location>
        <position position="218"/>
    </location>
    <ligand>
        <name>Mg(2+)</name>
        <dbReference type="ChEBI" id="CHEBI:18420"/>
    </ligand>
</feature>
<comment type="cofactor">
    <cofactor evidence="2">
        <name>Mn(2+)</name>
        <dbReference type="ChEBI" id="CHEBI:29035"/>
    </cofactor>
</comment>
<dbReference type="GO" id="GO:0005829">
    <property type="term" value="C:cytosol"/>
    <property type="evidence" value="ECO:0007669"/>
    <property type="project" value="TreeGrafter"/>
</dbReference>
<feature type="domain" description="Isopropylmalate dehydrogenase-like" evidence="16">
    <location>
        <begin position="2"/>
        <end position="347"/>
    </location>
</feature>
<evidence type="ECO:0000256" key="15">
    <source>
        <dbReference type="RuleBase" id="RU004445"/>
    </source>
</evidence>
<dbReference type="EMBL" id="VOQS01000003">
    <property type="protein sequence ID" value="TXC84062.1"/>
    <property type="molecule type" value="Genomic_DNA"/>
</dbReference>
<evidence type="ECO:0000313" key="20">
    <source>
        <dbReference type="Proteomes" id="UP001481677"/>
    </source>
</evidence>
<organism evidence="18 19">
    <name type="scientific">Paraburkholderia azotifigens</name>
    <dbReference type="NCBI Taxonomy" id="2057004"/>
    <lineage>
        <taxon>Bacteria</taxon>
        <taxon>Pseudomonadati</taxon>
        <taxon>Pseudomonadota</taxon>
        <taxon>Betaproteobacteria</taxon>
        <taxon>Burkholderiales</taxon>
        <taxon>Burkholderiaceae</taxon>
        <taxon>Paraburkholderia</taxon>
    </lineage>
</organism>
<evidence type="ECO:0000256" key="7">
    <source>
        <dbReference type="ARBA" id="ARBA00022605"/>
    </source>
</evidence>
<evidence type="ECO:0000313" key="18">
    <source>
        <dbReference type="EMBL" id="TXC84062.1"/>
    </source>
</evidence>
<keyword evidence="13 14" id="KW-0100">Branched-chain amino acid biosynthesis</keyword>
<feature type="site" description="Important for catalysis" evidence="14">
    <location>
        <position position="135"/>
    </location>
</feature>
<evidence type="ECO:0000256" key="9">
    <source>
        <dbReference type="ARBA" id="ARBA00022842"/>
    </source>
</evidence>
<comment type="pathway">
    <text evidence="3 14 15">Amino-acid biosynthesis; L-leucine biosynthesis; L-leucine from 3-methyl-2-oxobutanoate: step 3/4.</text>
</comment>
<dbReference type="GO" id="GO:0051287">
    <property type="term" value="F:NAD binding"/>
    <property type="evidence" value="ECO:0007669"/>
    <property type="project" value="InterPro"/>
</dbReference>
<dbReference type="FunFam" id="3.40.718.10:FF:000006">
    <property type="entry name" value="3-isopropylmalate dehydrogenase"/>
    <property type="match status" value="1"/>
</dbReference>
<dbReference type="InterPro" id="IPR024084">
    <property type="entry name" value="IsoPropMal-DH-like_dom"/>
</dbReference>
<gene>
    <name evidence="14 18" type="primary">leuB</name>
    <name evidence="18" type="ORF">FRZ40_27440</name>
    <name evidence="17" type="ORF">V4C56_08655</name>
</gene>
<dbReference type="Gene3D" id="3.40.718.10">
    <property type="entry name" value="Isopropylmalate Dehydrogenase"/>
    <property type="match status" value="1"/>
</dbReference>
<evidence type="ECO:0000256" key="12">
    <source>
        <dbReference type="ARBA" id="ARBA00023211"/>
    </source>
</evidence>
<feature type="binding site" evidence="14">
    <location>
        <position position="242"/>
    </location>
    <ligand>
        <name>Mg(2+)</name>
        <dbReference type="ChEBI" id="CHEBI:18420"/>
    </ligand>
</feature>
<feature type="binding site" evidence="14">
    <location>
        <position position="90"/>
    </location>
    <ligand>
        <name>substrate</name>
    </ligand>
</feature>
<evidence type="ECO:0000256" key="6">
    <source>
        <dbReference type="ARBA" id="ARBA00022430"/>
    </source>
</evidence>
<protein>
    <recommendedName>
        <fullName evidence="14">3-isopropylmalate dehydrogenase</fullName>
        <ecNumber evidence="14">1.1.1.85</ecNumber>
    </recommendedName>
    <alternativeName>
        <fullName evidence="14">3-IPM-DH</fullName>
    </alternativeName>
    <alternativeName>
        <fullName evidence="14">Beta-IPM dehydrogenase</fullName>
        <shortName evidence="14">IMDH</shortName>
    </alternativeName>
</protein>
<feature type="binding site" evidence="14">
    <location>
        <position position="246"/>
    </location>
    <ligand>
        <name>Mg(2+)</name>
        <dbReference type="ChEBI" id="CHEBI:18420"/>
    </ligand>
</feature>
<dbReference type="Pfam" id="PF00180">
    <property type="entry name" value="Iso_dh"/>
    <property type="match status" value="1"/>
</dbReference>
<dbReference type="InterPro" id="IPR019818">
    <property type="entry name" value="IsoCit/isopropylmalate_DH_CS"/>
</dbReference>
<keyword evidence="7 14" id="KW-0028">Amino-acid biosynthesis</keyword>
<feature type="binding site" evidence="14">
    <location>
        <position position="100"/>
    </location>
    <ligand>
        <name>substrate</name>
    </ligand>
</feature>
<comment type="caution">
    <text evidence="14">Lacks conserved residue(s) required for the propagation of feature annotation.</text>
</comment>
<dbReference type="EC" id="1.1.1.85" evidence="14"/>
<comment type="catalytic activity">
    <reaction evidence="1 14 15">
        <text>(2R,3S)-3-isopropylmalate + NAD(+) = 4-methyl-2-oxopentanoate + CO2 + NADH</text>
        <dbReference type="Rhea" id="RHEA:32271"/>
        <dbReference type="ChEBI" id="CHEBI:16526"/>
        <dbReference type="ChEBI" id="CHEBI:17865"/>
        <dbReference type="ChEBI" id="CHEBI:35121"/>
        <dbReference type="ChEBI" id="CHEBI:57540"/>
        <dbReference type="ChEBI" id="CHEBI:57945"/>
        <dbReference type="EC" id="1.1.1.85"/>
    </reaction>
</comment>
<keyword evidence="8 14" id="KW-0479">Metal-binding</keyword>